<evidence type="ECO:0000313" key="4">
    <source>
        <dbReference type="Proteomes" id="UP000239001"/>
    </source>
</evidence>
<dbReference type="Pfam" id="PF02517">
    <property type="entry name" value="Rce1-like"/>
    <property type="match status" value="1"/>
</dbReference>
<reference evidence="3 4" key="1">
    <citation type="submission" date="2018-03" db="EMBL/GenBank/DDBJ databases">
        <title>The ancient ancestry and fast evolution of plastids.</title>
        <authorList>
            <person name="Moore K.R."/>
            <person name="Magnabosco C."/>
            <person name="Momper L."/>
            <person name="Gold D.A."/>
            <person name="Bosak T."/>
            <person name="Fournier G.P."/>
        </authorList>
    </citation>
    <scope>NUCLEOTIDE SEQUENCE [LARGE SCALE GENOMIC DNA]</scope>
    <source>
        <strain evidence="3 4">CCALA 016</strain>
    </source>
</reference>
<feature type="transmembrane region" description="Helical" evidence="1">
    <location>
        <begin position="94"/>
        <end position="119"/>
    </location>
</feature>
<feature type="transmembrane region" description="Helical" evidence="1">
    <location>
        <begin position="23"/>
        <end position="42"/>
    </location>
</feature>
<gene>
    <name evidence="3" type="ORF">C7H19_12640</name>
</gene>
<sequence length="182" mass="20635">MLIEIIINRITAAITTGLDIKDWLIIVSILLIYAAISIPMGLKTGCLIITPLPKGWPKKILSMIRVLIIPVIPEELLFRVILLPHPFIEKASEMQWMIIAILVLAVFIFYHPVLALTVFPPGYPTFLDPIFLAYAGLLGLACTIAYRITGSFWGIAFIHWLIDWLWIYYLGGRTKLAKYDLL</sequence>
<evidence type="ECO:0000313" key="3">
    <source>
        <dbReference type="EMBL" id="PSF36809.1"/>
    </source>
</evidence>
<dbReference type="RefSeq" id="WP_106457240.1">
    <property type="nucleotide sequence ID" value="NZ_PXOH01000012.1"/>
</dbReference>
<feature type="transmembrane region" description="Helical" evidence="1">
    <location>
        <begin position="152"/>
        <end position="171"/>
    </location>
</feature>
<dbReference type="Proteomes" id="UP000239001">
    <property type="component" value="Unassembled WGS sequence"/>
</dbReference>
<dbReference type="EMBL" id="PXOH01000012">
    <property type="protein sequence ID" value="PSF36809.1"/>
    <property type="molecule type" value="Genomic_DNA"/>
</dbReference>
<feature type="transmembrane region" description="Helical" evidence="1">
    <location>
        <begin position="63"/>
        <end position="82"/>
    </location>
</feature>
<evidence type="ECO:0000256" key="1">
    <source>
        <dbReference type="SAM" id="Phobius"/>
    </source>
</evidence>
<dbReference type="InterPro" id="IPR003675">
    <property type="entry name" value="Rce1/LyrA-like_dom"/>
</dbReference>
<dbReference type="GO" id="GO:0004175">
    <property type="term" value="F:endopeptidase activity"/>
    <property type="evidence" value="ECO:0007669"/>
    <property type="project" value="UniProtKB-ARBA"/>
</dbReference>
<feature type="domain" description="CAAX prenyl protease 2/Lysostaphin resistance protein A-like" evidence="2">
    <location>
        <begin position="58"/>
        <end position="165"/>
    </location>
</feature>
<comment type="caution">
    <text evidence="3">The sequence shown here is derived from an EMBL/GenBank/DDBJ whole genome shotgun (WGS) entry which is preliminary data.</text>
</comment>
<keyword evidence="1" id="KW-1133">Transmembrane helix</keyword>
<evidence type="ECO:0000259" key="2">
    <source>
        <dbReference type="Pfam" id="PF02517"/>
    </source>
</evidence>
<proteinExistence type="predicted"/>
<organism evidence="3 4">
    <name type="scientific">Aphanothece hegewaldii CCALA 016</name>
    <dbReference type="NCBI Taxonomy" id="2107694"/>
    <lineage>
        <taxon>Bacteria</taxon>
        <taxon>Bacillati</taxon>
        <taxon>Cyanobacteriota</taxon>
        <taxon>Cyanophyceae</taxon>
        <taxon>Oscillatoriophycideae</taxon>
        <taxon>Chroococcales</taxon>
        <taxon>Aphanothecaceae</taxon>
        <taxon>Aphanothece</taxon>
    </lineage>
</organism>
<keyword evidence="1" id="KW-0812">Transmembrane</keyword>
<keyword evidence="1" id="KW-0472">Membrane</keyword>
<dbReference type="AlphaFoldDB" id="A0A2T1LX95"/>
<accession>A0A2T1LX95</accession>
<keyword evidence="4" id="KW-1185">Reference proteome</keyword>
<dbReference type="GO" id="GO:0080120">
    <property type="term" value="P:CAAX-box protein maturation"/>
    <property type="evidence" value="ECO:0007669"/>
    <property type="project" value="UniProtKB-ARBA"/>
</dbReference>
<name>A0A2T1LX95_9CHRO</name>
<dbReference type="OrthoDB" id="5141003at2"/>
<feature type="transmembrane region" description="Helical" evidence="1">
    <location>
        <begin position="126"/>
        <end position="146"/>
    </location>
</feature>
<reference evidence="3 4" key="2">
    <citation type="submission" date="2018-03" db="EMBL/GenBank/DDBJ databases">
        <authorList>
            <person name="Keele B.F."/>
        </authorList>
    </citation>
    <scope>NUCLEOTIDE SEQUENCE [LARGE SCALE GENOMIC DNA]</scope>
    <source>
        <strain evidence="3 4">CCALA 016</strain>
    </source>
</reference>
<protein>
    <recommendedName>
        <fullName evidence="2">CAAX prenyl protease 2/Lysostaphin resistance protein A-like domain-containing protein</fullName>
    </recommendedName>
</protein>